<evidence type="ECO:0000256" key="1">
    <source>
        <dbReference type="SAM" id="MobiDB-lite"/>
    </source>
</evidence>
<feature type="region of interest" description="Disordered" evidence="1">
    <location>
        <begin position="1"/>
        <end position="20"/>
    </location>
</feature>
<accession>A0ABS5KQV8</accession>
<evidence type="ECO:0000313" key="3">
    <source>
        <dbReference type="EMBL" id="MBS2548419.1"/>
    </source>
</evidence>
<feature type="compositionally biased region" description="Basic residues" evidence="1">
    <location>
        <begin position="1"/>
        <end position="14"/>
    </location>
</feature>
<dbReference type="EMBL" id="JAAFYZ010000048">
    <property type="protein sequence ID" value="MBS2548419.1"/>
    <property type="molecule type" value="Genomic_DNA"/>
</dbReference>
<reference evidence="3 4" key="1">
    <citation type="submission" date="2020-02" db="EMBL/GenBank/DDBJ databases">
        <title>Acidophilic actinobacteria isolated from forest soil.</title>
        <authorList>
            <person name="Golinska P."/>
        </authorList>
    </citation>
    <scope>NUCLEOTIDE SEQUENCE [LARGE SCALE GENOMIC DNA]</scope>
    <source>
        <strain evidence="3 4">NL8</strain>
    </source>
</reference>
<proteinExistence type="predicted"/>
<protein>
    <submittedName>
        <fullName evidence="3">IS3 family transposase</fullName>
    </submittedName>
</protein>
<dbReference type="InterPro" id="IPR001584">
    <property type="entry name" value="Integrase_cat-core"/>
</dbReference>
<dbReference type="Proteomes" id="UP000730482">
    <property type="component" value="Unassembled WGS sequence"/>
</dbReference>
<sequence>MSSGRSGRRPRRRHDQATRQELANAPFEYIEAWYNPHRRLSTIGMLSPVQFEHTHALTVRRERTGPVRETRGKLT</sequence>
<comment type="caution">
    <text evidence="3">The sequence shown here is derived from an EMBL/GenBank/DDBJ whole genome shotgun (WGS) entry which is preliminary data.</text>
</comment>
<evidence type="ECO:0000259" key="2">
    <source>
        <dbReference type="Pfam" id="PF13333"/>
    </source>
</evidence>
<evidence type="ECO:0000313" key="4">
    <source>
        <dbReference type="Proteomes" id="UP000730482"/>
    </source>
</evidence>
<gene>
    <name evidence="3" type="ORF">KGQ19_16250</name>
</gene>
<organism evidence="3 4">
    <name type="scientific">Catenulispora pinistramenti</name>
    <dbReference type="NCBI Taxonomy" id="2705254"/>
    <lineage>
        <taxon>Bacteria</taxon>
        <taxon>Bacillati</taxon>
        <taxon>Actinomycetota</taxon>
        <taxon>Actinomycetes</taxon>
        <taxon>Catenulisporales</taxon>
        <taxon>Catenulisporaceae</taxon>
        <taxon>Catenulispora</taxon>
    </lineage>
</organism>
<keyword evidence="4" id="KW-1185">Reference proteome</keyword>
<feature type="domain" description="Integrase catalytic" evidence="2">
    <location>
        <begin position="17"/>
        <end position="53"/>
    </location>
</feature>
<name>A0ABS5KQV8_9ACTN</name>
<dbReference type="Pfam" id="PF13333">
    <property type="entry name" value="rve_2"/>
    <property type="match status" value="1"/>
</dbReference>
<dbReference type="RefSeq" id="WP_212010006.1">
    <property type="nucleotide sequence ID" value="NZ_JAAFYZ010000048.1"/>
</dbReference>